<evidence type="ECO:0000313" key="1">
    <source>
        <dbReference type="EMBL" id="VDO79464.1"/>
    </source>
</evidence>
<reference evidence="1 2" key="1">
    <citation type="submission" date="2018-11" db="EMBL/GenBank/DDBJ databases">
        <authorList>
            <consortium name="Pathogen Informatics"/>
        </authorList>
    </citation>
    <scope>NUCLEOTIDE SEQUENCE [LARGE SCALE GENOMIC DNA]</scope>
    <source>
        <strain evidence="1 2">Zambia</strain>
    </source>
</reference>
<keyword evidence="2" id="KW-1185">Reference proteome</keyword>
<evidence type="ECO:0000313" key="2">
    <source>
        <dbReference type="Proteomes" id="UP000277204"/>
    </source>
</evidence>
<organism evidence="1 2">
    <name type="scientific">Schistosoma margrebowiei</name>
    <dbReference type="NCBI Taxonomy" id="48269"/>
    <lineage>
        <taxon>Eukaryota</taxon>
        <taxon>Metazoa</taxon>
        <taxon>Spiralia</taxon>
        <taxon>Lophotrochozoa</taxon>
        <taxon>Platyhelminthes</taxon>
        <taxon>Trematoda</taxon>
        <taxon>Digenea</taxon>
        <taxon>Strigeidida</taxon>
        <taxon>Schistosomatoidea</taxon>
        <taxon>Schistosomatidae</taxon>
        <taxon>Schistosoma</taxon>
    </lineage>
</organism>
<protein>
    <submittedName>
        <fullName evidence="1">Uncharacterized protein</fullName>
    </submittedName>
</protein>
<accession>A0A3P7Z531</accession>
<name>A0A3P7Z531_9TREM</name>
<dbReference type="Proteomes" id="UP000277204">
    <property type="component" value="Unassembled WGS sequence"/>
</dbReference>
<dbReference type="AlphaFoldDB" id="A0A3P7Z531"/>
<sequence>MGLVSWTYLPLRVDVHSGTRTQCRWLQTWLAVKSRTRVSSYFVLVVWMYLHPRIDVHSRTRTQYRSPQTLLVSFVFAITTFN</sequence>
<proteinExistence type="predicted"/>
<gene>
    <name evidence="1" type="ORF">SMRZ_LOCUS8059</name>
</gene>
<dbReference type="EMBL" id="UZAI01003398">
    <property type="protein sequence ID" value="VDO79464.1"/>
    <property type="molecule type" value="Genomic_DNA"/>
</dbReference>